<feature type="transmembrane region" description="Helical" evidence="6">
    <location>
        <begin position="212"/>
        <end position="233"/>
    </location>
</feature>
<evidence type="ECO:0000256" key="4">
    <source>
        <dbReference type="ARBA" id="ARBA00022989"/>
    </source>
</evidence>
<feature type="transmembrane region" description="Helical" evidence="6">
    <location>
        <begin position="189"/>
        <end position="206"/>
    </location>
</feature>
<dbReference type="PANTHER" id="PTHR30028:SF0">
    <property type="entry name" value="PROTEIN ALUMINUM SENSITIVE 3"/>
    <property type="match status" value="1"/>
</dbReference>
<feature type="transmembrane region" description="Helical" evidence="6">
    <location>
        <begin position="91"/>
        <end position="113"/>
    </location>
</feature>
<evidence type="ECO:0000313" key="8">
    <source>
        <dbReference type="Proteomes" id="UP000677180"/>
    </source>
</evidence>
<evidence type="ECO:0000256" key="3">
    <source>
        <dbReference type="ARBA" id="ARBA00022692"/>
    </source>
</evidence>
<gene>
    <name evidence="7" type="ORF">J5A53_07030</name>
</gene>
<evidence type="ECO:0000256" key="1">
    <source>
        <dbReference type="ARBA" id="ARBA00004141"/>
    </source>
</evidence>
<evidence type="ECO:0000256" key="5">
    <source>
        <dbReference type="ARBA" id="ARBA00023136"/>
    </source>
</evidence>
<comment type="similarity">
    <text evidence="2">Belongs to the UPF0014 family.</text>
</comment>
<keyword evidence="3 6" id="KW-0812">Transmembrane</keyword>
<dbReference type="AlphaFoldDB" id="A0AB37HYF7"/>
<evidence type="ECO:0000313" key="7">
    <source>
        <dbReference type="EMBL" id="QUC12411.1"/>
    </source>
</evidence>
<protein>
    <submittedName>
        <fullName evidence="7">ABC transporter permease</fullName>
    </submittedName>
</protein>
<keyword evidence="4 6" id="KW-1133">Transmembrane helix</keyword>
<keyword evidence="5 6" id="KW-0472">Membrane</keyword>
<dbReference type="InterPro" id="IPR005226">
    <property type="entry name" value="UPF0014_fam"/>
</dbReference>
<proteinExistence type="inferred from homology"/>
<organism evidence="7 8">
    <name type="scientific">Arachnia propionica</name>
    <dbReference type="NCBI Taxonomy" id="1750"/>
    <lineage>
        <taxon>Bacteria</taxon>
        <taxon>Bacillati</taxon>
        <taxon>Actinomycetota</taxon>
        <taxon>Actinomycetes</taxon>
        <taxon>Propionibacteriales</taxon>
        <taxon>Propionibacteriaceae</taxon>
        <taxon>Arachnia</taxon>
    </lineage>
</organism>
<sequence>MSVWDWLRFGGGILALVTTAILLLRLHGVALRWLPFTAVLRAAVQLAAISVLLSGANQWPWLVLGFIALMLSTASWTGASRAEGLPGGRRNAVISVVAGGMSSLLLTLLVGLISPTPQHVVAIAGSVIGNAMNIVTLTSRRIRADLDAHRGEVEGWLALGATPSQSTAWLRRLSVRESLLPNLDQTRNTGLVTLPGAFIGALFGGASPVEAAMFQLTMLSAILVSAAVTGTLFSTLSGRSPVLPAPQES</sequence>
<dbReference type="RefSeq" id="WP_071162213.1">
    <property type="nucleotide sequence ID" value="NZ_CAJZDL010000003.1"/>
</dbReference>
<dbReference type="PANTHER" id="PTHR30028">
    <property type="entry name" value="UPF0014 INNER MEMBRANE PROTEIN YBBM-RELATED"/>
    <property type="match status" value="1"/>
</dbReference>
<feature type="transmembrane region" description="Helical" evidence="6">
    <location>
        <begin position="6"/>
        <end position="26"/>
    </location>
</feature>
<dbReference type="GO" id="GO:0005886">
    <property type="term" value="C:plasma membrane"/>
    <property type="evidence" value="ECO:0007669"/>
    <property type="project" value="TreeGrafter"/>
</dbReference>
<reference evidence="7" key="1">
    <citation type="submission" date="2021-03" db="EMBL/GenBank/DDBJ databases">
        <title>Human Oral Microbial Genomes.</title>
        <authorList>
            <person name="Johnston C.D."/>
            <person name="Chen T."/>
            <person name="Dewhirst F.E."/>
        </authorList>
    </citation>
    <scope>NUCLEOTIDE SEQUENCE</scope>
    <source>
        <strain evidence="7">F0714</strain>
    </source>
</reference>
<dbReference type="GeneID" id="64407186"/>
<name>A0AB37HYF7_9ACTN</name>
<evidence type="ECO:0000256" key="2">
    <source>
        <dbReference type="ARBA" id="ARBA00005268"/>
    </source>
</evidence>
<feature type="transmembrane region" description="Helical" evidence="6">
    <location>
        <begin position="119"/>
        <end position="137"/>
    </location>
</feature>
<dbReference type="Pfam" id="PF03649">
    <property type="entry name" value="UPF0014"/>
    <property type="match status" value="1"/>
</dbReference>
<feature type="transmembrane region" description="Helical" evidence="6">
    <location>
        <begin position="59"/>
        <end position="79"/>
    </location>
</feature>
<accession>A0AB37HYF7</accession>
<comment type="subcellular location">
    <subcellularLocation>
        <location evidence="1">Membrane</location>
        <topology evidence="1">Multi-pass membrane protein</topology>
    </subcellularLocation>
</comment>
<dbReference type="EMBL" id="CP072385">
    <property type="protein sequence ID" value="QUC12411.1"/>
    <property type="molecule type" value="Genomic_DNA"/>
</dbReference>
<dbReference type="Proteomes" id="UP000677180">
    <property type="component" value="Chromosome"/>
</dbReference>
<evidence type="ECO:0000256" key="6">
    <source>
        <dbReference type="SAM" id="Phobius"/>
    </source>
</evidence>